<accession>A0A933L1B0</accession>
<evidence type="ECO:0000313" key="1">
    <source>
        <dbReference type="EMBL" id="MBI4920726.1"/>
    </source>
</evidence>
<sequence length="134" mass="14760">MAVSGLDFMAANLVGQQSLQSLQQDFAQYFKGTDGKMHTAGSFKGTDGKYHPKGAFYGRDGNYHPKGSFLGNDRKYHLAGSFLGKDGTWHIRGSFYGRDETYHGPNAQLQANGTYKENKNDILIQMLESNGAIT</sequence>
<reference evidence="1" key="1">
    <citation type="submission" date="2020-07" db="EMBL/GenBank/DDBJ databases">
        <title>Huge and variable diversity of episymbiotic CPR bacteria and DPANN archaea in groundwater ecosystems.</title>
        <authorList>
            <person name="He C.Y."/>
            <person name="Keren R."/>
            <person name="Whittaker M."/>
            <person name="Farag I.F."/>
            <person name="Doudna J."/>
            <person name="Cate J.H.D."/>
            <person name="Banfield J.F."/>
        </authorList>
    </citation>
    <scope>NUCLEOTIDE SEQUENCE</scope>
    <source>
        <strain evidence="1">NC_groundwater_1586_Pr3_B-0.1um_66_15</strain>
    </source>
</reference>
<organism evidence="1 2">
    <name type="scientific">Devosia nanyangense</name>
    <dbReference type="NCBI Taxonomy" id="1228055"/>
    <lineage>
        <taxon>Bacteria</taxon>
        <taxon>Pseudomonadati</taxon>
        <taxon>Pseudomonadota</taxon>
        <taxon>Alphaproteobacteria</taxon>
        <taxon>Hyphomicrobiales</taxon>
        <taxon>Devosiaceae</taxon>
        <taxon>Devosia</taxon>
    </lineage>
</organism>
<dbReference type="EMBL" id="JACRAF010000010">
    <property type="protein sequence ID" value="MBI4920726.1"/>
    <property type="molecule type" value="Genomic_DNA"/>
</dbReference>
<comment type="caution">
    <text evidence="1">The sequence shown here is derived from an EMBL/GenBank/DDBJ whole genome shotgun (WGS) entry which is preliminary data.</text>
</comment>
<dbReference type="AlphaFoldDB" id="A0A933L1B0"/>
<proteinExistence type="predicted"/>
<gene>
    <name evidence="1" type="ORF">HY834_03185</name>
</gene>
<dbReference type="Proteomes" id="UP000782610">
    <property type="component" value="Unassembled WGS sequence"/>
</dbReference>
<name>A0A933L1B0_9HYPH</name>
<protein>
    <submittedName>
        <fullName evidence="1">Uncharacterized protein</fullName>
    </submittedName>
</protein>
<evidence type="ECO:0000313" key="2">
    <source>
        <dbReference type="Proteomes" id="UP000782610"/>
    </source>
</evidence>